<comment type="caution">
    <text evidence="2">The sequence shown here is derived from an EMBL/GenBank/DDBJ whole genome shotgun (WGS) entry which is preliminary data.</text>
</comment>
<dbReference type="SUPFAM" id="SSF54593">
    <property type="entry name" value="Glyoxalase/Bleomycin resistance protein/Dihydroxybiphenyl dioxygenase"/>
    <property type="match status" value="2"/>
</dbReference>
<dbReference type="PANTHER" id="PTHR33993:SF14">
    <property type="entry name" value="GB|AAF24581.1"/>
    <property type="match status" value="1"/>
</dbReference>
<evidence type="ECO:0000259" key="1">
    <source>
        <dbReference type="PROSITE" id="PS51819"/>
    </source>
</evidence>
<dbReference type="PANTHER" id="PTHR33993">
    <property type="entry name" value="GLYOXALASE-RELATED"/>
    <property type="match status" value="1"/>
</dbReference>
<evidence type="ECO:0000313" key="3">
    <source>
        <dbReference type="Proteomes" id="UP000291101"/>
    </source>
</evidence>
<dbReference type="AlphaFoldDB" id="A0A4Q2SLL1"/>
<evidence type="ECO:0000313" key="2">
    <source>
        <dbReference type="EMBL" id="RYC04878.1"/>
    </source>
</evidence>
<name>A0A4Q2SLL1_9ACTN</name>
<dbReference type="OrthoDB" id="9793039at2"/>
<dbReference type="InterPro" id="IPR037523">
    <property type="entry name" value="VOC_core"/>
</dbReference>
<gene>
    <name evidence="2" type="ORF">EUA94_20135</name>
</gene>
<accession>A0A4Q2SLL1</accession>
<feature type="domain" description="VOC" evidence="1">
    <location>
        <begin position="143"/>
        <end position="276"/>
    </location>
</feature>
<sequence>MASGTPDNPHTYPQGVTCWIDLQVPDAAAAAAFYGALMGWETHDALPPDVPATYLIATLDGQDVAAIEPRADGSASWMTYVAVDDVDATVPRAVDAGGELVDGPHDAGPGGRWAELRDPRGAVFRLWQARARLGSQVNNVPGSWNFSDLHTSDVGHDLDFYRTVFGWEVEDMGPDAGAMIKVPGYGDHLESTVDPDIRTRQAGAPEGFADAIGGATGLEGDEQPHWHLTFSVADRDAAAQLAESLGATVVATHDGTWAATVRIRDPWGAELTLSQFTMPD</sequence>
<feature type="domain" description="VOC" evidence="1">
    <location>
        <begin position="16"/>
        <end position="129"/>
    </location>
</feature>
<dbReference type="PROSITE" id="PS51819">
    <property type="entry name" value="VOC"/>
    <property type="match status" value="2"/>
</dbReference>
<dbReference type="RefSeq" id="WP_129428641.1">
    <property type="nucleotide sequence ID" value="NZ_SDWV01000029.1"/>
</dbReference>
<organism evidence="2 3">
    <name type="scientific">Nocardioides zhouii</name>
    <dbReference type="NCBI Taxonomy" id="1168729"/>
    <lineage>
        <taxon>Bacteria</taxon>
        <taxon>Bacillati</taxon>
        <taxon>Actinomycetota</taxon>
        <taxon>Actinomycetes</taxon>
        <taxon>Propionibacteriales</taxon>
        <taxon>Nocardioidaceae</taxon>
        <taxon>Nocardioides</taxon>
    </lineage>
</organism>
<dbReference type="InterPro" id="IPR052164">
    <property type="entry name" value="Anthracycline_SecMetBiosynth"/>
</dbReference>
<dbReference type="Pfam" id="PF18029">
    <property type="entry name" value="Glyoxalase_6"/>
    <property type="match status" value="2"/>
</dbReference>
<dbReference type="Proteomes" id="UP000291101">
    <property type="component" value="Unassembled WGS sequence"/>
</dbReference>
<dbReference type="InterPro" id="IPR041581">
    <property type="entry name" value="Glyoxalase_6"/>
</dbReference>
<reference evidence="2 3" key="1">
    <citation type="submission" date="2019-01" db="EMBL/GenBank/DDBJ databases">
        <title>Novel species of Nocardioides.</title>
        <authorList>
            <person name="Liu Q."/>
            <person name="X Y.-H."/>
        </authorList>
    </citation>
    <scope>NUCLEOTIDE SEQUENCE [LARGE SCALE GENOMIC DNA]</scope>
    <source>
        <strain evidence="2 3">HLT2-9</strain>
    </source>
</reference>
<dbReference type="CDD" id="cd07247">
    <property type="entry name" value="SgaA_N_like"/>
    <property type="match status" value="1"/>
</dbReference>
<keyword evidence="3" id="KW-1185">Reference proteome</keyword>
<proteinExistence type="predicted"/>
<protein>
    <submittedName>
        <fullName evidence="2">VOC family protein</fullName>
    </submittedName>
</protein>
<dbReference type="EMBL" id="SDWV01000029">
    <property type="protein sequence ID" value="RYC04878.1"/>
    <property type="molecule type" value="Genomic_DNA"/>
</dbReference>
<dbReference type="InterPro" id="IPR029068">
    <property type="entry name" value="Glyas_Bleomycin-R_OHBP_Dase"/>
</dbReference>
<dbReference type="Gene3D" id="3.10.180.10">
    <property type="entry name" value="2,3-Dihydroxybiphenyl 1,2-Dioxygenase, domain 1"/>
    <property type="match status" value="2"/>
</dbReference>